<dbReference type="Pfam" id="PF09851">
    <property type="entry name" value="SHOCT"/>
    <property type="match status" value="1"/>
</dbReference>
<feature type="domain" description="SHOCT" evidence="1">
    <location>
        <begin position="294"/>
        <end position="320"/>
    </location>
</feature>
<dbReference type="InterPro" id="IPR018649">
    <property type="entry name" value="SHOCT"/>
</dbReference>
<dbReference type="Proteomes" id="UP001199816">
    <property type="component" value="Unassembled WGS sequence"/>
</dbReference>
<name>A0ABS8PND0_9BACT</name>
<evidence type="ECO:0000313" key="3">
    <source>
        <dbReference type="EMBL" id="MCD2422625.1"/>
    </source>
</evidence>
<evidence type="ECO:0000259" key="2">
    <source>
        <dbReference type="Pfam" id="PF13421"/>
    </source>
</evidence>
<sequence length="323" mass="36105">MSLPFIEIIESPTPDPNLLMWKFADKDKEIKNGAKLTVRESQQALLLNEGQLADIFSPGLHTLSTENIPIISRLKGWKYGFESPFKADVYFFNTYHFINNKWGTPAPILMSDPQFGQVRIRAFGSFDIRIADAGTFFRTYAGTFPQLTIFELQAQLRDFVAPKFGEVLAKEQIPVTAVAGNITDLGKKIEPHLKPYFATLGLELTQFIITSVTLPEEVTAFYDKVTSMNMVTDMDKFTKFNTANAIGDKGTALNEAAQTAVAMGLMMNQLQQHQPNSATPQAAAPPPQEDITVKLQKLKTLFENGLIDEEEYKAKKTELLTQL</sequence>
<dbReference type="InterPro" id="IPR033880">
    <property type="entry name" value="SPFH_YdjI"/>
</dbReference>
<reference evidence="3 4" key="1">
    <citation type="submission" date="2021-11" db="EMBL/GenBank/DDBJ databases">
        <title>Genomic of Niabella pedocola.</title>
        <authorList>
            <person name="Wu T."/>
        </authorList>
    </citation>
    <scope>NUCLEOTIDE SEQUENCE [LARGE SCALE GENOMIC DNA]</scope>
    <source>
        <strain evidence="3 4">JCM 31011</strain>
    </source>
</reference>
<dbReference type="RefSeq" id="WP_231003782.1">
    <property type="nucleotide sequence ID" value="NZ_JAJNEC010000004.1"/>
</dbReference>
<dbReference type="Pfam" id="PF13421">
    <property type="entry name" value="Band_7_1"/>
    <property type="match status" value="1"/>
</dbReference>
<proteinExistence type="predicted"/>
<dbReference type="PANTHER" id="PTHR37826:SF2">
    <property type="entry name" value="ZINC-RIBBON DOMAIN-CONTAINING PROTEIN"/>
    <property type="match status" value="1"/>
</dbReference>
<dbReference type="SUPFAM" id="SSF117892">
    <property type="entry name" value="Band 7/SPFH domain"/>
    <property type="match status" value="1"/>
</dbReference>
<comment type="caution">
    <text evidence="3">The sequence shown here is derived from an EMBL/GenBank/DDBJ whole genome shotgun (WGS) entry which is preliminary data.</text>
</comment>
<keyword evidence="4" id="KW-1185">Reference proteome</keyword>
<organism evidence="3 4">
    <name type="scientific">Niabella pedocola</name>
    <dbReference type="NCBI Taxonomy" id="1752077"/>
    <lineage>
        <taxon>Bacteria</taxon>
        <taxon>Pseudomonadati</taxon>
        <taxon>Bacteroidota</taxon>
        <taxon>Chitinophagia</taxon>
        <taxon>Chitinophagales</taxon>
        <taxon>Chitinophagaceae</taxon>
        <taxon>Niabella</taxon>
    </lineage>
</organism>
<protein>
    <submittedName>
        <fullName evidence="3">SPFH domain-containing protein</fullName>
    </submittedName>
</protein>
<gene>
    <name evidence="3" type="ORF">LQ567_07630</name>
</gene>
<accession>A0ABS8PND0</accession>
<dbReference type="EMBL" id="JAJNEC010000004">
    <property type="protein sequence ID" value="MCD2422625.1"/>
    <property type="molecule type" value="Genomic_DNA"/>
</dbReference>
<feature type="domain" description="SPFH" evidence="2">
    <location>
        <begin position="20"/>
        <end position="229"/>
    </location>
</feature>
<evidence type="ECO:0000259" key="1">
    <source>
        <dbReference type="Pfam" id="PF09851"/>
    </source>
</evidence>
<dbReference type="PANTHER" id="PTHR37826">
    <property type="entry name" value="FLOTILLIN BAND_7_5 DOMAIN PROTEIN"/>
    <property type="match status" value="1"/>
</dbReference>
<dbReference type="InterPro" id="IPR036013">
    <property type="entry name" value="Band_7/SPFH_dom_sf"/>
</dbReference>
<dbReference type="CDD" id="cd03408">
    <property type="entry name" value="SPFH_like_u1"/>
    <property type="match status" value="1"/>
</dbReference>
<evidence type="ECO:0000313" key="4">
    <source>
        <dbReference type="Proteomes" id="UP001199816"/>
    </source>
</evidence>